<feature type="signal peptide" evidence="1">
    <location>
        <begin position="1"/>
        <end position="24"/>
    </location>
</feature>
<evidence type="ECO:0000313" key="2">
    <source>
        <dbReference type="EMBL" id="NKY86636.1"/>
    </source>
</evidence>
<accession>A0A7X6LXW2</accession>
<evidence type="ECO:0000256" key="1">
    <source>
        <dbReference type="SAM" id="SignalP"/>
    </source>
</evidence>
<dbReference type="Proteomes" id="UP000523447">
    <property type="component" value="Unassembled WGS sequence"/>
</dbReference>
<protein>
    <recommendedName>
        <fullName evidence="4">Outer membrane protein with glycine zipper</fullName>
    </recommendedName>
</protein>
<organism evidence="2 3">
    <name type="scientific">Nocardia veterana</name>
    <dbReference type="NCBI Taxonomy" id="132249"/>
    <lineage>
        <taxon>Bacteria</taxon>
        <taxon>Bacillati</taxon>
        <taxon>Actinomycetota</taxon>
        <taxon>Actinomycetes</taxon>
        <taxon>Mycobacteriales</taxon>
        <taxon>Nocardiaceae</taxon>
        <taxon>Nocardia</taxon>
    </lineage>
</organism>
<keyword evidence="3" id="KW-1185">Reference proteome</keyword>
<comment type="caution">
    <text evidence="2">The sequence shown here is derived from an EMBL/GenBank/DDBJ whole genome shotgun (WGS) entry which is preliminary data.</text>
</comment>
<feature type="chain" id="PRO_5030601946" description="Outer membrane protein with glycine zipper" evidence="1">
    <location>
        <begin position="25"/>
        <end position="243"/>
    </location>
</feature>
<name>A0A7X6LXW2_9NOCA</name>
<proteinExistence type="predicted"/>
<gene>
    <name evidence="2" type="ORF">HGA07_13460</name>
</gene>
<evidence type="ECO:0008006" key="4">
    <source>
        <dbReference type="Google" id="ProtNLM"/>
    </source>
</evidence>
<dbReference type="EMBL" id="JAAXPE010000011">
    <property type="protein sequence ID" value="NKY86636.1"/>
    <property type="molecule type" value="Genomic_DNA"/>
</dbReference>
<sequence length="243" mass="24062">MGNVVAAGAVPLILAVVGTGTANAAPSRSDSTTQVDHAPQQWPAAQAPNVHPYEGMHIPQNTLTSLQSARPMPDKSYLSPVGVLHPPVPVAPVPPIAPPPGKFRFGDVQVDAPAWMDREQAIMINDRSAQTEADLATFLDSIGMERSRSDRIAGQTMGTAAMGAVAGAAAATPVAVTSGMVGGVVGLVAGLPLLPIGLVAGPALGAAVGAGIITVPAAMAGAAAGAVVGAVSAYNAPPRVVGD</sequence>
<evidence type="ECO:0000313" key="3">
    <source>
        <dbReference type="Proteomes" id="UP000523447"/>
    </source>
</evidence>
<dbReference type="AlphaFoldDB" id="A0A7X6LXW2"/>
<reference evidence="2 3" key="1">
    <citation type="submission" date="2020-04" db="EMBL/GenBank/DDBJ databases">
        <title>MicrobeNet Type strains.</title>
        <authorList>
            <person name="Nicholson A.C."/>
        </authorList>
    </citation>
    <scope>NUCLEOTIDE SEQUENCE [LARGE SCALE GENOMIC DNA]</scope>
    <source>
        <strain evidence="2 3">DSM 44445</strain>
    </source>
</reference>
<keyword evidence="1" id="KW-0732">Signal</keyword>